<dbReference type="InterPro" id="IPR032429">
    <property type="entry name" value="Nibrin_BRCT2"/>
</dbReference>
<comment type="similarity">
    <text evidence="5">Belongs to the Nibrin family.</text>
</comment>
<dbReference type="CDD" id="cd22667">
    <property type="entry name" value="FHA_NBN"/>
    <property type="match status" value="1"/>
</dbReference>
<keyword evidence="3" id="KW-0234">DNA repair</keyword>
<keyword evidence="6" id="KW-0175">Coiled coil</keyword>
<feature type="compositionally biased region" description="Low complexity" evidence="7">
    <location>
        <begin position="741"/>
        <end position="759"/>
    </location>
</feature>
<comment type="caution">
    <text evidence="9">The sequence shown here is derived from an EMBL/GenBank/DDBJ whole genome shotgun (WGS) entry which is preliminary data.</text>
</comment>
<evidence type="ECO:0000256" key="3">
    <source>
        <dbReference type="ARBA" id="ARBA00023204"/>
    </source>
</evidence>
<dbReference type="Gene3D" id="3.40.50.10980">
    <property type="entry name" value="Nibrin, BRCT2 domain"/>
    <property type="match status" value="1"/>
</dbReference>
<evidence type="ECO:0000256" key="2">
    <source>
        <dbReference type="ARBA" id="ARBA00022763"/>
    </source>
</evidence>
<feature type="compositionally biased region" description="Polar residues" evidence="7">
    <location>
        <begin position="678"/>
        <end position="707"/>
    </location>
</feature>
<feature type="compositionally biased region" description="Polar residues" evidence="7">
    <location>
        <begin position="396"/>
        <end position="408"/>
    </location>
</feature>
<name>A0A2N3NBV0_9PEZI</name>
<feature type="region of interest" description="Disordered" evidence="7">
    <location>
        <begin position="396"/>
        <end position="509"/>
    </location>
</feature>
<dbReference type="GO" id="GO:0003684">
    <property type="term" value="F:damaged DNA binding"/>
    <property type="evidence" value="ECO:0007669"/>
    <property type="project" value="TreeGrafter"/>
</dbReference>
<keyword evidence="4" id="KW-0539">Nucleus</keyword>
<dbReference type="Proteomes" id="UP000233524">
    <property type="component" value="Unassembled WGS sequence"/>
</dbReference>
<dbReference type="GO" id="GO:0007095">
    <property type="term" value="P:mitotic G2 DNA damage checkpoint signaling"/>
    <property type="evidence" value="ECO:0007669"/>
    <property type="project" value="InterPro"/>
</dbReference>
<feature type="domain" description="FHA" evidence="8">
    <location>
        <begin position="24"/>
        <end position="87"/>
    </location>
</feature>
<evidence type="ECO:0000313" key="10">
    <source>
        <dbReference type="Proteomes" id="UP000233524"/>
    </source>
</evidence>
<dbReference type="GO" id="GO:0000724">
    <property type="term" value="P:double-strand break repair via homologous recombination"/>
    <property type="evidence" value="ECO:0007669"/>
    <property type="project" value="TreeGrafter"/>
</dbReference>
<dbReference type="GO" id="GO:0030870">
    <property type="term" value="C:Mre11 complex"/>
    <property type="evidence" value="ECO:0007669"/>
    <property type="project" value="InterPro"/>
</dbReference>
<dbReference type="Gene3D" id="2.60.200.20">
    <property type="match status" value="1"/>
</dbReference>
<evidence type="ECO:0000313" key="9">
    <source>
        <dbReference type="EMBL" id="PKS09909.1"/>
    </source>
</evidence>
<feature type="region of interest" description="Disordered" evidence="7">
    <location>
        <begin position="674"/>
        <end position="813"/>
    </location>
</feature>
<dbReference type="InterPro" id="IPR008984">
    <property type="entry name" value="SMAD_FHA_dom_sf"/>
</dbReference>
<sequence>MWVLDSSGAAFQGRRLWLRPGKRYLIGRTSSEAGQLVITHKTISRKHLTITVGSVPEGDAQNLASRSRVTIEDLNTSKGTFIDGESIQNQTHEVSKERIEFTMGKCPEVFRITWVPVVLTYSFTSRELKNDPLRTLRTDLEQLDIKFITEYNVKATTHVVSKKRNTSKGLQALINGKYIVSGSFTDSIIAGATVQEGDECQLEVDFDATWPNELEYLPPRGSESTQSSTSHYAPDPDRKEIFSGFTFIFYDKAQWDNLLAPITNGRGKALYFEVVPNETQVNDFVRFVKSVAGEKGLGSFEDGSEGRGAVVVRYIPAKGDDVSWYTEFTTAASLLLDHRPIEQKEFLEAILSKDAMMLRRPLPIADRPVEDQVEAVVIATRTASVPPDVEMANLMTSTSQEPSQTDQKPASLAASRRARVRRPATKRFKGFDSDEDDSIPSIQEPASAPIPESHTEQNPSPGPLIDDEEGLFVSQGSVMASQDAPEQPRRNTRKRRGHPLNDEDDIMDDIAPTAAAAKRRRIAMGEEPVARDETPKTMDVETQSKQAEKPKKIKKEIDVLEVARKTREEAEARARAEQEDLNNLPDDINLAEIRKLAIVEEMTVRIPPSARTREQDIADGRWDPKWNGRKNFKKFRARGEAVGRPVNRNIISLTQVKSKEFGIGDDYWLEDDSAAARHTSQAAPSQSSRGAESNQPAPTLSGQTRTQSSRRHASRRTVSDDSDEEEDEISLGITELEHASSTRMRSTGTTQRTGSSQATPTRSQTRASTQPKRPASTPIIEQQAKRPRQTRRAVAAESEDSDEEVGFKFGRRR</sequence>
<reference evidence="9 10" key="1">
    <citation type="journal article" date="2017" name="G3 (Bethesda)">
        <title>First Draft Genome Sequence of the Pathogenic Fungus Lomentospora prolificans (Formerly Scedosporium prolificans).</title>
        <authorList>
            <person name="Luo R."/>
            <person name="Zimin A."/>
            <person name="Workman R."/>
            <person name="Fan Y."/>
            <person name="Pertea G."/>
            <person name="Grossman N."/>
            <person name="Wear M.P."/>
            <person name="Jia B."/>
            <person name="Miller H."/>
            <person name="Casadevall A."/>
            <person name="Timp W."/>
            <person name="Zhang S.X."/>
            <person name="Salzberg S.L."/>
        </authorList>
    </citation>
    <scope>NUCLEOTIDE SEQUENCE [LARGE SCALE GENOMIC DNA]</scope>
    <source>
        <strain evidence="9 10">JHH-5317</strain>
    </source>
</reference>
<feature type="compositionally biased region" description="Basic residues" evidence="7">
    <location>
        <begin position="416"/>
        <end position="428"/>
    </location>
</feature>
<dbReference type="STRING" id="41688.A0A2N3NBV0"/>
<evidence type="ECO:0000256" key="5">
    <source>
        <dbReference type="ARBA" id="ARBA00044757"/>
    </source>
</evidence>
<evidence type="ECO:0000256" key="7">
    <source>
        <dbReference type="SAM" id="MobiDB-lite"/>
    </source>
</evidence>
<dbReference type="InterPro" id="IPR043014">
    <property type="entry name" value="Nibrin_BRCT2_sf"/>
</dbReference>
<evidence type="ECO:0000259" key="8">
    <source>
        <dbReference type="PROSITE" id="PS50006"/>
    </source>
</evidence>
<dbReference type="PROSITE" id="PS50006">
    <property type="entry name" value="FHA_DOMAIN"/>
    <property type="match status" value="1"/>
</dbReference>
<dbReference type="Pfam" id="PF16508">
    <property type="entry name" value="NIBRIN_BRCT_II"/>
    <property type="match status" value="1"/>
</dbReference>
<feature type="compositionally biased region" description="Acidic residues" evidence="7">
    <location>
        <begin position="720"/>
        <end position="729"/>
    </location>
</feature>
<accession>A0A2N3NBV0</accession>
<dbReference type="InterPro" id="IPR000253">
    <property type="entry name" value="FHA_dom"/>
</dbReference>
<evidence type="ECO:0000256" key="6">
    <source>
        <dbReference type="SAM" id="Coils"/>
    </source>
</evidence>
<evidence type="ECO:0000256" key="4">
    <source>
        <dbReference type="ARBA" id="ARBA00023242"/>
    </source>
</evidence>
<feature type="region of interest" description="Disordered" evidence="7">
    <location>
        <begin position="523"/>
        <end position="552"/>
    </location>
</feature>
<protein>
    <recommendedName>
        <fullName evidence="8">FHA domain-containing protein</fullName>
    </recommendedName>
</protein>
<comment type="subcellular location">
    <subcellularLocation>
        <location evidence="1">Nucleus</location>
    </subcellularLocation>
</comment>
<dbReference type="EMBL" id="NLAX01000010">
    <property type="protein sequence ID" value="PKS09909.1"/>
    <property type="molecule type" value="Genomic_DNA"/>
</dbReference>
<dbReference type="PANTHER" id="PTHR12162">
    <property type="entry name" value="NIBRIN-RELATED"/>
    <property type="match status" value="1"/>
</dbReference>
<dbReference type="VEuPathDB" id="FungiDB:jhhlp_004532"/>
<dbReference type="Pfam" id="PF00498">
    <property type="entry name" value="FHA"/>
    <property type="match status" value="1"/>
</dbReference>
<dbReference type="InParanoid" id="A0A2N3NBV0"/>
<dbReference type="OrthoDB" id="552194at2759"/>
<organism evidence="9 10">
    <name type="scientific">Lomentospora prolificans</name>
    <dbReference type="NCBI Taxonomy" id="41688"/>
    <lineage>
        <taxon>Eukaryota</taxon>
        <taxon>Fungi</taxon>
        <taxon>Dikarya</taxon>
        <taxon>Ascomycota</taxon>
        <taxon>Pezizomycotina</taxon>
        <taxon>Sordariomycetes</taxon>
        <taxon>Hypocreomycetidae</taxon>
        <taxon>Microascales</taxon>
        <taxon>Microascaceae</taxon>
        <taxon>Lomentospora</taxon>
    </lineage>
</organism>
<feature type="compositionally biased region" description="Polar residues" evidence="7">
    <location>
        <begin position="760"/>
        <end position="771"/>
    </location>
</feature>
<keyword evidence="2" id="KW-0227">DNA damage</keyword>
<dbReference type="AlphaFoldDB" id="A0A2N3NBV0"/>
<dbReference type="PANTHER" id="PTHR12162:SF0">
    <property type="entry name" value="NIBRIN"/>
    <property type="match status" value="1"/>
</dbReference>
<gene>
    <name evidence="9" type="ORF">jhhlp_004532</name>
</gene>
<proteinExistence type="inferred from homology"/>
<dbReference type="InterPro" id="IPR040227">
    <property type="entry name" value="Nibrin-rel"/>
</dbReference>
<dbReference type="SUPFAM" id="SSF49879">
    <property type="entry name" value="SMAD/FHA domain"/>
    <property type="match status" value="1"/>
</dbReference>
<dbReference type="SMART" id="SM00240">
    <property type="entry name" value="FHA"/>
    <property type="match status" value="1"/>
</dbReference>
<evidence type="ECO:0000256" key="1">
    <source>
        <dbReference type="ARBA" id="ARBA00004123"/>
    </source>
</evidence>
<feature type="compositionally biased region" description="Basic and acidic residues" evidence="7">
    <location>
        <begin position="528"/>
        <end position="539"/>
    </location>
</feature>
<keyword evidence="10" id="KW-1185">Reference proteome</keyword>
<feature type="coiled-coil region" evidence="6">
    <location>
        <begin position="553"/>
        <end position="587"/>
    </location>
</feature>